<evidence type="ECO:0000256" key="1">
    <source>
        <dbReference type="PIRSR" id="PIRSR014972-1"/>
    </source>
</evidence>
<feature type="binding site" evidence="2">
    <location>
        <position position="50"/>
    </location>
    <ligand>
        <name>substrate</name>
    </ligand>
</feature>
<feature type="domain" description="Fluoroacetyl-CoA-specific thioesterase-like" evidence="3">
    <location>
        <begin position="3"/>
        <end position="105"/>
    </location>
</feature>
<evidence type="ECO:0000256" key="2">
    <source>
        <dbReference type="PIRSR" id="PIRSR014972-2"/>
    </source>
</evidence>
<feature type="binding site" evidence="2">
    <location>
        <position position="101"/>
    </location>
    <ligand>
        <name>substrate</name>
    </ligand>
</feature>
<dbReference type="AlphaFoldDB" id="A0A0U3JB94"/>
<dbReference type="InterPro" id="IPR025540">
    <property type="entry name" value="FlK"/>
</dbReference>
<name>A0A0U3JB94_9BACT</name>
<dbReference type="InterPro" id="IPR029069">
    <property type="entry name" value="HotDog_dom_sf"/>
</dbReference>
<dbReference type="PANTHER" id="PTHR36934">
    <property type="entry name" value="BLR0278 PROTEIN"/>
    <property type="match status" value="1"/>
</dbReference>
<evidence type="ECO:0000259" key="3">
    <source>
        <dbReference type="Pfam" id="PF22636"/>
    </source>
</evidence>
<reference evidence="4" key="1">
    <citation type="submission" date="2015-10" db="EMBL/GenBank/DDBJ databases">
        <title>Biosynthesis of SCL-MCL polyhydroxyalkanoates by metagenomic clones in Pseudomonas putida.</title>
        <authorList>
            <person name="Cheng J."/>
            <person name="Charles T.C."/>
        </authorList>
    </citation>
    <scope>NUCLEOTIDE SEQUENCE</scope>
</reference>
<dbReference type="PANTHER" id="PTHR36934:SF1">
    <property type="entry name" value="THIOESTERASE DOMAIN-CONTAINING PROTEIN"/>
    <property type="match status" value="1"/>
</dbReference>
<feature type="binding site" evidence="2">
    <location>
        <position position="50"/>
    </location>
    <ligand>
        <name>CoA</name>
        <dbReference type="ChEBI" id="CHEBI:57287"/>
    </ligand>
</feature>
<dbReference type="PIRSF" id="PIRSF014972">
    <property type="entry name" value="FlK"/>
    <property type="match status" value="1"/>
</dbReference>
<feature type="active site" evidence="1">
    <location>
        <position position="57"/>
    </location>
</feature>
<dbReference type="SUPFAM" id="SSF54637">
    <property type="entry name" value="Thioesterase/thiol ester dehydrase-isomerase"/>
    <property type="match status" value="1"/>
</dbReference>
<dbReference type="Gene3D" id="3.10.129.10">
    <property type="entry name" value="Hotdog Thioesterase"/>
    <property type="match status" value="1"/>
</dbReference>
<proteinExistence type="predicted"/>
<accession>A0A0U3JB94</accession>
<feature type="active site" evidence="1">
    <location>
        <position position="31"/>
    </location>
</feature>
<dbReference type="Pfam" id="PF22636">
    <property type="entry name" value="FlK"/>
    <property type="match status" value="1"/>
</dbReference>
<protein>
    <submittedName>
        <fullName evidence="4">Thioesterase</fullName>
    </submittedName>
</protein>
<evidence type="ECO:0000313" key="4">
    <source>
        <dbReference type="EMBL" id="ALV86332.1"/>
    </source>
</evidence>
<sequence length="115" mass="12679">MIVTHEHLANRFKDASLPPVLATPVMIMAMENAALEAIKPYFDRGESAVGTRVDVEHLAATPVEHQVVAHAEVTRVSGRAIEFRVWATDATKEIGRGTHERAVIDLAKFSARLHE</sequence>
<dbReference type="InterPro" id="IPR054485">
    <property type="entry name" value="FlK-like_dom"/>
</dbReference>
<dbReference type="EMBL" id="KT944257">
    <property type="protein sequence ID" value="ALV86332.1"/>
    <property type="molecule type" value="Genomic_DNA"/>
</dbReference>
<feature type="active site" evidence="1">
    <location>
        <position position="23"/>
    </location>
</feature>
<organism evidence="4">
    <name type="scientific">uncultured bacterium 5</name>
    <dbReference type="NCBI Taxonomy" id="1748277"/>
    <lineage>
        <taxon>Bacteria</taxon>
        <taxon>environmental samples</taxon>
    </lineage>
</organism>